<dbReference type="InterPro" id="IPR036906">
    <property type="entry name" value="ATPase_V1_fsu_sf"/>
</dbReference>
<evidence type="ECO:0000256" key="1">
    <source>
        <dbReference type="ARBA" id="ARBA00010148"/>
    </source>
</evidence>
<dbReference type="Gene3D" id="3.40.50.10580">
    <property type="entry name" value="ATPase, V1 complex, subunit F"/>
    <property type="match status" value="1"/>
</dbReference>
<dbReference type="SUPFAM" id="SSF159468">
    <property type="entry name" value="AtpF-like"/>
    <property type="match status" value="1"/>
</dbReference>
<comment type="similarity">
    <text evidence="1">Belongs to the V-ATPase F subunit family.</text>
</comment>
<dbReference type="Proteomes" id="UP000231343">
    <property type="component" value="Unassembled WGS sequence"/>
</dbReference>
<evidence type="ECO:0000313" key="5">
    <source>
        <dbReference type="Proteomes" id="UP000231343"/>
    </source>
</evidence>
<gene>
    <name evidence="4" type="ORF">COT42_08645</name>
</gene>
<organism evidence="4 5">
    <name type="scientific">Candidatus Saganbacteria bacterium CG08_land_8_20_14_0_20_45_16</name>
    <dbReference type="NCBI Taxonomy" id="2014293"/>
    <lineage>
        <taxon>Bacteria</taxon>
        <taxon>Bacillati</taxon>
        <taxon>Saganbacteria</taxon>
    </lineage>
</organism>
<keyword evidence="2" id="KW-0813">Transport</keyword>
<dbReference type="EMBL" id="PEYM01000142">
    <property type="protein sequence ID" value="PIS28271.1"/>
    <property type="molecule type" value="Genomic_DNA"/>
</dbReference>
<protein>
    <recommendedName>
        <fullName evidence="6">V-type ATP synthase subunit F</fullName>
    </recommendedName>
</protein>
<dbReference type="InterPro" id="IPR008218">
    <property type="entry name" value="ATPase_V1-cplx_f_g_su"/>
</dbReference>
<dbReference type="GO" id="GO:0046961">
    <property type="term" value="F:proton-transporting ATPase activity, rotational mechanism"/>
    <property type="evidence" value="ECO:0007669"/>
    <property type="project" value="InterPro"/>
</dbReference>
<sequence length="106" mass="11823">MHKIKFIAPKYLIAPLALLGIESYPAESDTEAARQLEAIAQKREPALIFITERLAVDLKEEINKLNKKPDINVVLIPDNRGTTNMASEQINCLVKNSIGAEVIIRQ</sequence>
<evidence type="ECO:0000256" key="2">
    <source>
        <dbReference type="ARBA" id="ARBA00022448"/>
    </source>
</evidence>
<comment type="caution">
    <text evidence="4">The sequence shown here is derived from an EMBL/GenBank/DDBJ whole genome shotgun (WGS) entry which is preliminary data.</text>
</comment>
<name>A0A2H0XTV3_UNCSA</name>
<evidence type="ECO:0000313" key="4">
    <source>
        <dbReference type="EMBL" id="PIS28271.1"/>
    </source>
</evidence>
<keyword evidence="3" id="KW-0406">Ion transport</keyword>
<proteinExistence type="inferred from homology"/>
<accession>A0A2H0XTV3</accession>
<evidence type="ECO:0000256" key="3">
    <source>
        <dbReference type="ARBA" id="ARBA00023065"/>
    </source>
</evidence>
<dbReference type="AlphaFoldDB" id="A0A2H0XTV3"/>
<evidence type="ECO:0008006" key="6">
    <source>
        <dbReference type="Google" id="ProtNLM"/>
    </source>
</evidence>
<reference evidence="4 5" key="1">
    <citation type="submission" date="2017-09" db="EMBL/GenBank/DDBJ databases">
        <title>Depth-based differentiation of microbial function through sediment-hosted aquifers and enrichment of novel symbionts in the deep terrestrial subsurface.</title>
        <authorList>
            <person name="Probst A.J."/>
            <person name="Ladd B."/>
            <person name="Jarett J.K."/>
            <person name="Geller-Mcgrath D.E."/>
            <person name="Sieber C.M."/>
            <person name="Emerson J.B."/>
            <person name="Anantharaman K."/>
            <person name="Thomas B.C."/>
            <person name="Malmstrom R."/>
            <person name="Stieglmeier M."/>
            <person name="Klingl A."/>
            <person name="Woyke T."/>
            <person name="Ryan C.M."/>
            <person name="Banfield J.F."/>
        </authorList>
    </citation>
    <scope>NUCLEOTIDE SEQUENCE [LARGE SCALE GENOMIC DNA]</scope>
    <source>
        <strain evidence="4">CG08_land_8_20_14_0_20_45_16</strain>
    </source>
</reference>
<dbReference type="Pfam" id="PF01990">
    <property type="entry name" value="ATP-synt_F"/>
    <property type="match status" value="1"/>
</dbReference>